<dbReference type="RefSeq" id="WP_057657910.1">
    <property type="nucleotide sequence ID" value="NZ_LDJL01000007.1"/>
</dbReference>
<keyword evidence="2" id="KW-1185">Reference proteome</keyword>
<sequence length="95" mass="10792">MHERPQQIYADQADIDRLEALISSLDDEAIVALTLHDGRRIKGVVSVRPTLQLFRDDAGQQGFNSVLRLDDAEQPQQTHYLWLDQIAQVDHLGTD</sequence>
<accession>A0A0R0CVF4</accession>
<evidence type="ECO:0008006" key="3">
    <source>
        <dbReference type="Google" id="ProtNLM"/>
    </source>
</evidence>
<dbReference type="Pfam" id="PF11607">
    <property type="entry name" value="DUF3247"/>
    <property type="match status" value="1"/>
</dbReference>
<gene>
    <name evidence="1" type="ORF">ABB29_06990</name>
</gene>
<evidence type="ECO:0000313" key="1">
    <source>
        <dbReference type="EMBL" id="KRG69982.1"/>
    </source>
</evidence>
<organism evidence="1 2">
    <name type="scientific">Pseudoxanthomonas dokdonensis</name>
    <dbReference type="NCBI Taxonomy" id="344882"/>
    <lineage>
        <taxon>Bacteria</taxon>
        <taxon>Pseudomonadati</taxon>
        <taxon>Pseudomonadota</taxon>
        <taxon>Gammaproteobacteria</taxon>
        <taxon>Lysobacterales</taxon>
        <taxon>Lysobacteraceae</taxon>
        <taxon>Pseudoxanthomonas</taxon>
    </lineage>
</organism>
<protein>
    <recommendedName>
        <fullName evidence="3">DUF3247 domain-containing protein</fullName>
    </recommendedName>
</protein>
<name>A0A0R0CVF4_9GAMM</name>
<reference evidence="1 2" key="1">
    <citation type="submission" date="2015-05" db="EMBL/GenBank/DDBJ databases">
        <title>Genome sequencing and analysis of members of genus Stenotrophomonas.</title>
        <authorList>
            <person name="Patil P.P."/>
            <person name="Midha S."/>
            <person name="Patil P.B."/>
        </authorList>
    </citation>
    <scope>NUCLEOTIDE SEQUENCE [LARGE SCALE GENOMIC DNA]</scope>
    <source>
        <strain evidence="1 2">DSM 21858</strain>
    </source>
</reference>
<dbReference type="AlphaFoldDB" id="A0A0R0CVF4"/>
<dbReference type="OrthoDB" id="5958099at2"/>
<dbReference type="Proteomes" id="UP000052052">
    <property type="component" value="Unassembled WGS sequence"/>
</dbReference>
<dbReference type="InterPro" id="IPR021649">
    <property type="entry name" value="DUF3247"/>
</dbReference>
<dbReference type="Gene3D" id="2.30.30.720">
    <property type="entry name" value="Protein of unknown function (DUF3247)"/>
    <property type="match status" value="1"/>
</dbReference>
<dbReference type="PATRIC" id="fig|344882.3.peg.2741"/>
<evidence type="ECO:0000313" key="2">
    <source>
        <dbReference type="Proteomes" id="UP000052052"/>
    </source>
</evidence>
<dbReference type="EMBL" id="LDJL01000007">
    <property type="protein sequence ID" value="KRG69982.1"/>
    <property type="molecule type" value="Genomic_DNA"/>
</dbReference>
<comment type="caution">
    <text evidence="1">The sequence shown here is derived from an EMBL/GenBank/DDBJ whole genome shotgun (WGS) entry which is preliminary data.</text>
</comment>
<proteinExistence type="predicted"/>